<keyword evidence="2 5" id="KW-0812">Transmembrane</keyword>
<gene>
    <name evidence="6" type="ORF">ETD85_34085</name>
</gene>
<accession>A0A5S4G8Z8</accession>
<reference evidence="6 7" key="1">
    <citation type="submission" date="2019-05" db="EMBL/GenBank/DDBJ databases">
        <title>Draft genome sequence of Nonomuraea zeae DSM 100528.</title>
        <authorList>
            <person name="Saricaoglu S."/>
            <person name="Isik K."/>
        </authorList>
    </citation>
    <scope>NUCLEOTIDE SEQUENCE [LARGE SCALE GENOMIC DNA]</scope>
    <source>
        <strain evidence="6 7">DSM 100528</strain>
    </source>
</reference>
<evidence type="ECO:0000313" key="6">
    <source>
        <dbReference type="EMBL" id="TMR28921.1"/>
    </source>
</evidence>
<evidence type="ECO:0000256" key="3">
    <source>
        <dbReference type="ARBA" id="ARBA00022989"/>
    </source>
</evidence>
<evidence type="ECO:0000256" key="4">
    <source>
        <dbReference type="ARBA" id="ARBA00023136"/>
    </source>
</evidence>
<dbReference type="AlphaFoldDB" id="A0A5S4G8Z8"/>
<keyword evidence="3 5" id="KW-1133">Transmembrane helix</keyword>
<evidence type="ECO:0000256" key="2">
    <source>
        <dbReference type="ARBA" id="ARBA00022692"/>
    </source>
</evidence>
<dbReference type="Proteomes" id="UP000306628">
    <property type="component" value="Unassembled WGS sequence"/>
</dbReference>
<name>A0A5S4G8Z8_9ACTN</name>
<sequence length="123" mass="12743">MNVLLWILQVVLAAVFAGLGTLKCIRAKEKLEPMLPWTADFSAGTVRFIGLAELLAALGLVLPAATGVAPVLTPLAGTGLALIMVLAAVTHLRRKEPAAIVVNAVLFAAAAAVAWGRYGPYAL</sequence>
<dbReference type="EMBL" id="VCKX01000131">
    <property type="protein sequence ID" value="TMR28921.1"/>
    <property type="molecule type" value="Genomic_DNA"/>
</dbReference>
<feature type="transmembrane region" description="Helical" evidence="5">
    <location>
        <begin position="6"/>
        <end position="25"/>
    </location>
</feature>
<evidence type="ECO:0000256" key="5">
    <source>
        <dbReference type="SAM" id="Phobius"/>
    </source>
</evidence>
<organism evidence="6 7">
    <name type="scientific">Nonomuraea zeae</name>
    <dbReference type="NCBI Taxonomy" id="1642303"/>
    <lineage>
        <taxon>Bacteria</taxon>
        <taxon>Bacillati</taxon>
        <taxon>Actinomycetota</taxon>
        <taxon>Actinomycetes</taxon>
        <taxon>Streptosporangiales</taxon>
        <taxon>Streptosporangiaceae</taxon>
        <taxon>Nonomuraea</taxon>
    </lineage>
</organism>
<dbReference type="GO" id="GO:0016020">
    <property type="term" value="C:membrane"/>
    <property type="evidence" value="ECO:0007669"/>
    <property type="project" value="UniProtKB-SubCell"/>
</dbReference>
<comment type="caution">
    <text evidence="6">The sequence shown here is derived from an EMBL/GenBank/DDBJ whole genome shotgun (WGS) entry which is preliminary data.</text>
</comment>
<dbReference type="InterPro" id="IPR032808">
    <property type="entry name" value="DoxX"/>
</dbReference>
<keyword evidence="7" id="KW-1185">Reference proteome</keyword>
<feature type="transmembrane region" description="Helical" evidence="5">
    <location>
        <begin position="71"/>
        <end position="92"/>
    </location>
</feature>
<dbReference type="Pfam" id="PF13564">
    <property type="entry name" value="DoxX_2"/>
    <property type="match status" value="1"/>
</dbReference>
<evidence type="ECO:0000256" key="1">
    <source>
        <dbReference type="ARBA" id="ARBA00004141"/>
    </source>
</evidence>
<dbReference type="OrthoDB" id="3790625at2"/>
<proteinExistence type="predicted"/>
<dbReference type="RefSeq" id="WP_138693934.1">
    <property type="nucleotide sequence ID" value="NZ_JBHSAZ010000026.1"/>
</dbReference>
<evidence type="ECO:0000313" key="7">
    <source>
        <dbReference type="Proteomes" id="UP000306628"/>
    </source>
</evidence>
<comment type="subcellular location">
    <subcellularLocation>
        <location evidence="1">Membrane</location>
        <topology evidence="1">Multi-pass membrane protein</topology>
    </subcellularLocation>
</comment>
<protein>
    <submittedName>
        <fullName evidence="6">DoxX family protein</fullName>
    </submittedName>
</protein>
<feature type="transmembrane region" description="Helical" evidence="5">
    <location>
        <begin position="99"/>
        <end position="118"/>
    </location>
</feature>
<feature type="transmembrane region" description="Helical" evidence="5">
    <location>
        <begin position="46"/>
        <end position="65"/>
    </location>
</feature>
<keyword evidence="4 5" id="KW-0472">Membrane</keyword>